<feature type="compositionally biased region" description="Pro residues" evidence="15">
    <location>
        <begin position="398"/>
        <end position="412"/>
    </location>
</feature>
<keyword evidence="5 16" id="KW-0812">Transmembrane</keyword>
<keyword evidence="19" id="KW-1185">Reference proteome</keyword>
<dbReference type="GO" id="GO:0005886">
    <property type="term" value="C:plasma membrane"/>
    <property type="evidence" value="ECO:0007669"/>
    <property type="project" value="UniProtKB-SubCell"/>
</dbReference>
<dbReference type="GO" id="GO:0016298">
    <property type="term" value="F:lipase activity"/>
    <property type="evidence" value="ECO:0007669"/>
    <property type="project" value="TreeGrafter"/>
</dbReference>
<feature type="transmembrane region" description="Helical" evidence="16">
    <location>
        <begin position="49"/>
        <end position="70"/>
    </location>
</feature>
<feature type="compositionally biased region" description="Low complexity" evidence="15">
    <location>
        <begin position="1619"/>
        <end position="1628"/>
    </location>
</feature>
<keyword evidence="11" id="KW-0443">Lipid metabolism</keyword>
<evidence type="ECO:0000256" key="4">
    <source>
        <dbReference type="ARBA" id="ARBA00022553"/>
    </source>
</evidence>
<feature type="compositionally biased region" description="Low complexity" evidence="15">
    <location>
        <begin position="1053"/>
        <end position="1079"/>
    </location>
</feature>
<proteinExistence type="predicted"/>
<evidence type="ECO:0000256" key="5">
    <source>
        <dbReference type="ARBA" id="ARBA00022692"/>
    </source>
</evidence>
<evidence type="ECO:0000313" key="18">
    <source>
        <dbReference type="EMBL" id="EFJ39972.1"/>
    </source>
</evidence>
<feature type="compositionally biased region" description="Low complexity" evidence="15">
    <location>
        <begin position="967"/>
        <end position="1010"/>
    </location>
</feature>
<feature type="compositionally biased region" description="Low complexity" evidence="15">
    <location>
        <begin position="355"/>
        <end position="364"/>
    </location>
</feature>
<evidence type="ECO:0000256" key="16">
    <source>
        <dbReference type="SAM" id="Phobius"/>
    </source>
</evidence>
<feature type="compositionally biased region" description="Low complexity" evidence="15">
    <location>
        <begin position="1090"/>
        <end position="1100"/>
    </location>
</feature>
<comment type="cofactor">
    <cofactor evidence="1">
        <name>Ca(2+)</name>
        <dbReference type="ChEBI" id="CHEBI:29108"/>
    </cofactor>
</comment>
<feature type="region of interest" description="Disordered" evidence="15">
    <location>
        <begin position="963"/>
        <end position="1105"/>
    </location>
</feature>
<reference evidence="18 19" key="1">
    <citation type="journal article" date="2010" name="Science">
        <title>Genomic analysis of organismal complexity in the multicellular green alga Volvox carteri.</title>
        <authorList>
            <person name="Prochnik S.E."/>
            <person name="Umen J."/>
            <person name="Nedelcu A.M."/>
            <person name="Hallmann A."/>
            <person name="Miller S.M."/>
            <person name="Nishii I."/>
            <person name="Ferris P."/>
            <person name="Kuo A."/>
            <person name="Mitros T."/>
            <person name="Fritz-Laylin L.K."/>
            <person name="Hellsten U."/>
            <person name="Chapman J."/>
            <person name="Simakov O."/>
            <person name="Rensing S.A."/>
            <person name="Terry A."/>
            <person name="Pangilinan J."/>
            <person name="Kapitonov V."/>
            <person name="Jurka J."/>
            <person name="Salamov A."/>
            <person name="Shapiro H."/>
            <person name="Schmutz J."/>
            <person name="Grimwood J."/>
            <person name="Lindquist E."/>
            <person name="Lucas S."/>
            <person name="Grigoriev I.V."/>
            <person name="Schmitt R."/>
            <person name="Kirk D."/>
            <person name="Rokhsar D.S."/>
        </authorList>
    </citation>
    <scope>NUCLEOTIDE SEQUENCE [LARGE SCALE GENOMIC DNA]</scope>
    <source>
        <strain evidence="19">f. Nagariensis / Eve</strain>
    </source>
</reference>
<evidence type="ECO:0000256" key="2">
    <source>
        <dbReference type="ARBA" id="ARBA00004651"/>
    </source>
</evidence>
<evidence type="ECO:0000256" key="7">
    <source>
        <dbReference type="ARBA" id="ARBA00022801"/>
    </source>
</evidence>
<organism evidence="19">
    <name type="scientific">Volvox carteri f. nagariensis</name>
    <dbReference type="NCBI Taxonomy" id="3068"/>
    <lineage>
        <taxon>Eukaryota</taxon>
        <taxon>Viridiplantae</taxon>
        <taxon>Chlorophyta</taxon>
        <taxon>core chlorophytes</taxon>
        <taxon>Chlorophyceae</taxon>
        <taxon>CS clade</taxon>
        <taxon>Chlamydomonadales</taxon>
        <taxon>Volvocaceae</taxon>
        <taxon>Volvox</taxon>
    </lineage>
</organism>
<keyword evidence="12 16" id="KW-0472">Membrane</keyword>
<dbReference type="RefSeq" id="XP_002958967.1">
    <property type="nucleotide sequence ID" value="XM_002958921.1"/>
</dbReference>
<evidence type="ECO:0000256" key="6">
    <source>
        <dbReference type="ARBA" id="ARBA00022723"/>
    </source>
</evidence>
<dbReference type="PANTHER" id="PTHR45792">
    <property type="entry name" value="DIACYLGLYCEROL LIPASE HOMOLOG-RELATED"/>
    <property type="match status" value="1"/>
</dbReference>
<feature type="transmembrane region" description="Helical" evidence="16">
    <location>
        <begin position="203"/>
        <end position="224"/>
    </location>
</feature>
<feature type="transmembrane region" description="Helical" evidence="16">
    <location>
        <begin position="16"/>
        <end position="37"/>
    </location>
</feature>
<dbReference type="KEGG" id="vcn:VOLCADRAFT_100299"/>
<feature type="compositionally biased region" description="Low complexity" evidence="15">
    <location>
        <begin position="519"/>
        <end position="550"/>
    </location>
</feature>
<evidence type="ECO:0000256" key="3">
    <source>
        <dbReference type="ARBA" id="ARBA00022475"/>
    </source>
</evidence>
<keyword evidence="10 16" id="KW-1133">Transmembrane helix</keyword>
<evidence type="ECO:0000256" key="9">
    <source>
        <dbReference type="ARBA" id="ARBA00022963"/>
    </source>
</evidence>
<keyword evidence="9" id="KW-0442">Lipid degradation</keyword>
<protein>
    <recommendedName>
        <fullName evidence="14">sn-1-specific diacylglycerol lipase</fullName>
        <ecNumber evidence="14">3.1.1.116</ecNumber>
    </recommendedName>
</protein>
<comment type="subcellular location">
    <subcellularLocation>
        <location evidence="2">Cell membrane</location>
        <topology evidence="2">Multi-pass membrane protein</topology>
    </subcellularLocation>
</comment>
<feature type="region of interest" description="Disordered" evidence="15">
    <location>
        <begin position="290"/>
        <end position="316"/>
    </location>
</feature>
<dbReference type="Proteomes" id="UP000001058">
    <property type="component" value="Unassembled WGS sequence"/>
</dbReference>
<feature type="transmembrane region" description="Helical" evidence="16">
    <location>
        <begin position="128"/>
        <end position="151"/>
    </location>
</feature>
<dbReference type="InterPro" id="IPR052214">
    <property type="entry name" value="DAG_Lipase-Related"/>
</dbReference>
<dbReference type="OrthoDB" id="549874at2759"/>
<dbReference type="Gene3D" id="3.40.50.1820">
    <property type="entry name" value="alpha/beta hydrolase"/>
    <property type="match status" value="2"/>
</dbReference>
<dbReference type="SUPFAM" id="SSF53474">
    <property type="entry name" value="alpha/beta-Hydrolases"/>
    <property type="match status" value="1"/>
</dbReference>
<feature type="transmembrane region" description="Helical" evidence="16">
    <location>
        <begin position="236"/>
        <end position="255"/>
    </location>
</feature>
<dbReference type="EMBL" id="GL378433">
    <property type="protein sequence ID" value="EFJ39972.1"/>
    <property type="molecule type" value="Genomic_DNA"/>
</dbReference>
<evidence type="ECO:0000256" key="12">
    <source>
        <dbReference type="ARBA" id="ARBA00023136"/>
    </source>
</evidence>
<evidence type="ECO:0000256" key="10">
    <source>
        <dbReference type="ARBA" id="ARBA00022989"/>
    </source>
</evidence>
<feature type="compositionally biased region" description="Gly residues" evidence="15">
    <location>
        <begin position="299"/>
        <end position="314"/>
    </location>
</feature>
<dbReference type="Pfam" id="PF01764">
    <property type="entry name" value="Lipase_3"/>
    <property type="match status" value="1"/>
</dbReference>
<keyword evidence="4" id="KW-0597">Phosphoprotein</keyword>
<dbReference type="GO" id="GO:0046872">
    <property type="term" value="F:metal ion binding"/>
    <property type="evidence" value="ECO:0007669"/>
    <property type="project" value="UniProtKB-KW"/>
</dbReference>
<comment type="catalytic activity">
    <reaction evidence="13">
        <text>a 1,2-diacyl-sn-glycerol + H2O = a 2-acylglycerol + a fatty acid + H(+)</text>
        <dbReference type="Rhea" id="RHEA:33275"/>
        <dbReference type="ChEBI" id="CHEBI:15377"/>
        <dbReference type="ChEBI" id="CHEBI:15378"/>
        <dbReference type="ChEBI" id="CHEBI:17389"/>
        <dbReference type="ChEBI" id="CHEBI:17815"/>
        <dbReference type="ChEBI" id="CHEBI:28868"/>
        <dbReference type="EC" id="3.1.1.116"/>
    </reaction>
    <physiologicalReaction direction="left-to-right" evidence="13">
        <dbReference type="Rhea" id="RHEA:33276"/>
    </physiologicalReaction>
</comment>
<dbReference type="GO" id="GO:0016042">
    <property type="term" value="P:lipid catabolic process"/>
    <property type="evidence" value="ECO:0007669"/>
    <property type="project" value="UniProtKB-KW"/>
</dbReference>
<feature type="region of interest" description="Disordered" evidence="15">
    <location>
        <begin position="1318"/>
        <end position="1446"/>
    </location>
</feature>
<sequence>MLSETTIQSPCSETNYPGAGLCPAGWTVVLVVTLALYQRHPICRDEGDYLPFLAGGAAAFVISSALEWSLFKVGLTGTPLETHARRAVPLLLYLHTFASISELGFAAYGAHLLRVDTRLCIAWSPRPLAAALVGTTWAVIALNGLLTALALNPWHGLGLVEAWEARLLWLSRLLCCRSGLLTQARVPDREPALRRIAQLTSHLLQHVDLTLSDVAAAMILVAAAQRERRRRALRDAMVAAAAAHAALLGSGAAAASSAAPFGPGFVPGIGSGLMLGGGSGVVSDSVYGDAPAEPKASGGSPGRGSSGGAVGGAGTAAPAAAPAAAAAVAALHGSDMGGSAPVTAASSQSPFLTVQQPQTPQHPQQHPHPPAGAHPGRQTRVRFVDDGTELGPLHVRSPSPPPPPPPPAPLPVSPAEATLRRTEASHGSCGVARVVSADSPSVHDGHCGGMNCGTTTTTATNTSTAATATSTATNGGVSLVALPTTTATAILTGMVVAGSDKGSAGSVQQCPVGGAAAKPGAVAAADGGSSSSSGSASGSRLGLLGATAGGELTPQPPSPSRALTLMHPMVHITPAGMEEHLDELVGELVGELAAEVAEAEADVGPPTGRTDGSRDLDLILDLDLQEKREDPASTEMDSRRLGSAGAAVAAVAATAAAAAVVATTSAATTAAAAEAPGPPPLGVPRRPPAPLPPSAMLALRKRIGEAALAAAFAAEREMVDRETLQEAALYGRYAAAIYGSCPPDGPSDAAAWHLGGDGDPGSSLDQVAAWRRRHGSSAPDPLLASILSSASKCTEHVVHVNTHNSTEGYLPYMVCLDKPTRSVVIAIRGTFSAEDIVTDCLCEPVDVRHMLTPPRLAPDTTTAAMSPSPSLSAAAASCGAAAAAAGAADPLLSSMVGGEVEVEGAVAVAAAAAAAALNAALVGVPLDEPVLVHAGIWAAAEVIWEDLTQLRLMDILLPPPGPSSCPAAAAATTTAGEQRAPAPAAATSATNPASISTSASASVTSSSSSSRDISQPGSNAVGGVTGAPPPSVGVSGAPPDHHHHLYPPNSRNQQEQIARQQQEPPAQQPQLQPQLQMPRTRMAPPPQPLSPQYQPQQPQQRWRPSSFDEGRIAALGTLPTHQLAAPPPAAYGACASGAGGTDPWVASAALSPLEISRRLSNMPRLISAERQATAPHGTGLGALLRRHQRQPPPPPPPAAALLPSLVLSYIPPPRTASMPPSAGAARSRRDFLQSALRRGKSTSAAAAGGGGSSGSRRRRRRGGTNAGSSAAGFYSPAVAHPQPPHLLTGRSRTSPPHEAVRQLSTVIGFAAWRAGAGGAAADSDRGLGVGTSPSRLATDRSAGPPSSLLPLPAAAGRRPFHPAYSHPKPEPSLPPQGGLGTAPGAAASTSATCPSTSSPYYNRMQGSASRLRSRDDMSGAVGCATDSPSGREAPATASGTGSDGAAPGVVGRVRQVASEILHAASDLLLSLPRPGARSPLLPLQQRQQGTQTQAQRQQRRLGWFGVYGHAGGLRSASDGGAQLPYSSLPRTEAEAEVQAGGGGGGGGAGVTGSFDQLGRRWRSAGGVAATATGDCGGVLNDWSLIGSHLHSPLDVEAATAAAAAAVVTPDGSGEAQGLPTAGAANTAPSPAPPPPPLRLPEVDCSGWRLVVTGHSLGAGAAALLALRLRSALPHVEVRCWAFAPPGSLTSPSLSAALRPFTTSVVTGKDLIPRLSLNTMERYRDEMITALARCRCSKARVLVGSFSRRNRLRRAAHLLLPYDEIPAQARRLLRSYHEAVHRAGRLPELHPPGRILYLQPSARAASVDNKDDARGGHPHGPRRAPGASGGGGGEVPRGPPPPPCPHFRPVWVSARELHCEGILASTRMLVDHSLTMCTLPALDEILGS</sequence>
<keyword evidence="8" id="KW-0106">Calcium</keyword>
<keyword evidence="3" id="KW-1003">Cell membrane</keyword>
<evidence type="ECO:0000256" key="8">
    <source>
        <dbReference type="ARBA" id="ARBA00022837"/>
    </source>
</evidence>
<dbReference type="GeneID" id="9625636"/>
<feature type="region of interest" description="Disordered" evidence="15">
    <location>
        <begin position="338"/>
        <end position="425"/>
    </location>
</feature>
<evidence type="ECO:0000256" key="1">
    <source>
        <dbReference type="ARBA" id="ARBA00001913"/>
    </source>
</evidence>
<dbReference type="EC" id="3.1.1.116" evidence="14"/>
<feature type="compositionally biased region" description="Low complexity" evidence="15">
    <location>
        <begin position="1433"/>
        <end position="1446"/>
    </location>
</feature>
<gene>
    <name evidence="18" type="ORF">VOLCADRAFT_100299</name>
</gene>
<dbReference type="InterPro" id="IPR029058">
    <property type="entry name" value="AB_hydrolase_fold"/>
</dbReference>
<keyword evidence="7" id="KW-0378">Hydrolase</keyword>
<keyword evidence="6" id="KW-0479">Metal-binding</keyword>
<evidence type="ECO:0000313" key="19">
    <source>
        <dbReference type="Proteomes" id="UP000001058"/>
    </source>
</evidence>
<feature type="region of interest" description="Disordered" evidence="15">
    <location>
        <begin position="1611"/>
        <end position="1637"/>
    </location>
</feature>
<feature type="compositionally biased region" description="Low complexity" evidence="15">
    <location>
        <begin position="1382"/>
        <end position="1399"/>
    </location>
</feature>
<feature type="region of interest" description="Disordered" evidence="15">
    <location>
        <begin position="1805"/>
        <end position="1841"/>
    </location>
</feature>
<feature type="domain" description="Fungal lipase-type" evidence="17">
    <location>
        <begin position="1648"/>
        <end position="1717"/>
    </location>
</feature>
<feature type="compositionally biased region" description="Low complexity" evidence="15">
    <location>
        <begin position="1340"/>
        <end position="1357"/>
    </location>
</feature>
<evidence type="ECO:0000259" key="17">
    <source>
        <dbReference type="Pfam" id="PF01764"/>
    </source>
</evidence>
<dbReference type="InParanoid" id="D8UJY0"/>
<feature type="region of interest" description="Disordered" evidence="15">
    <location>
        <begin position="1235"/>
        <end position="1299"/>
    </location>
</feature>
<evidence type="ECO:0000256" key="13">
    <source>
        <dbReference type="ARBA" id="ARBA00024531"/>
    </source>
</evidence>
<evidence type="ECO:0000256" key="11">
    <source>
        <dbReference type="ARBA" id="ARBA00023098"/>
    </source>
</evidence>
<name>D8UJY0_VOLCA</name>
<dbReference type="PANTHER" id="PTHR45792:SF8">
    <property type="entry name" value="DIACYLGLYCEROL LIPASE-ALPHA"/>
    <property type="match status" value="1"/>
</dbReference>
<feature type="transmembrane region" description="Helical" evidence="16">
    <location>
        <begin position="90"/>
        <end position="108"/>
    </location>
</feature>
<dbReference type="eggNOG" id="KOG2088">
    <property type="taxonomic scope" value="Eukaryota"/>
</dbReference>
<dbReference type="InterPro" id="IPR002921">
    <property type="entry name" value="Fungal_lipase-type"/>
</dbReference>
<feature type="compositionally biased region" description="Polar residues" evidence="15">
    <location>
        <begin position="344"/>
        <end position="354"/>
    </location>
</feature>
<accession>D8UJY0</accession>
<feature type="region of interest" description="Disordered" evidence="15">
    <location>
        <begin position="519"/>
        <end position="561"/>
    </location>
</feature>
<evidence type="ECO:0000256" key="14">
    <source>
        <dbReference type="ARBA" id="ARBA00026104"/>
    </source>
</evidence>
<evidence type="ECO:0000256" key="15">
    <source>
        <dbReference type="SAM" id="MobiDB-lite"/>
    </source>
</evidence>